<protein>
    <submittedName>
        <fullName evidence="1">Uncharacterized protein</fullName>
    </submittedName>
</protein>
<feature type="non-terminal residue" evidence="1">
    <location>
        <position position="46"/>
    </location>
</feature>
<organism evidence="1">
    <name type="scientific">marine sediment metagenome</name>
    <dbReference type="NCBI Taxonomy" id="412755"/>
    <lineage>
        <taxon>unclassified sequences</taxon>
        <taxon>metagenomes</taxon>
        <taxon>ecological metagenomes</taxon>
    </lineage>
</organism>
<sequence>MDITPKGRQRDDEPDIQYVSIGCKCKYKHKDRDEQIRETRGSNVEE</sequence>
<name>X1UW69_9ZZZZ</name>
<gene>
    <name evidence="1" type="ORF">S12H4_62811</name>
</gene>
<accession>X1UW69</accession>
<dbReference type="AlphaFoldDB" id="X1UW69"/>
<comment type="caution">
    <text evidence="1">The sequence shown here is derived from an EMBL/GenBank/DDBJ whole genome shotgun (WGS) entry which is preliminary data.</text>
</comment>
<proteinExistence type="predicted"/>
<reference evidence="1" key="1">
    <citation type="journal article" date="2014" name="Front. Microbiol.">
        <title>High frequency of phylogenetically diverse reductive dehalogenase-homologous genes in deep subseafloor sedimentary metagenomes.</title>
        <authorList>
            <person name="Kawai M."/>
            <person name="Futagami T."/>
            <person name="Toyoda A."/>
            <person name="Takaki Y."/>
            <person name="Nishi S."/>
            <person name="Hori S."/>
            <person name="Arai W."/>
            <person name="Tsubouchi T."/>
            <person name="Morono Y."/>
            <person name="Uchiyama I."/>
            <person name="Ito T."/>
            <person name="Fujiyama A."/>
            <person name="Inagaki F."/>
            <person name="Takami H."/>
        </authorList>
    </citation>
    <scope>NUCLEOTIDE SEQUENCE</scope>
    <source>
        <strain evidence="1">Expedition CK06-06</strain>
    </source>
</reference>
<dbReference type="EMBL" id="BARW01042337">
    <property type="protein sequence ID" value="GAJ21714.1"/>
    <property type="molecule type" value="Genomic_DNA"/>
</dbReference>
<evidence type="ECO:0000313" key="1">
    <source>
        <dbReference type="EMBL" id="GAJ21714.1"/>
    </source>
</evidence>